<dbReference type="AlphaFoldDB" id="A0A7L4YMK5"/>
<reference evidence="2 3" key="1">
    <citation type="journal article" date="2018" name="Int. J. Syst. Evol. Microbiol.">
        <title>Epidermidibacterium keratini gen. nov., sp. nov., a member of the family Sporichthyaceae, isolated from keratin epidermis.</title>
        <authorList>
            <person name="Lee D.G."/>
            <person name="Trujillo M.E."/>
            <person name="Kang S."/>
            <person name="Nam J.J."/>
            <person name="Kim Y.J."/>
        </authorList>
    </citation>
    <scope>NUCLEOTIDE SEQUENCE [LARGE SCALE GENOMIC DNA]</scope>
    <source>
        <strain evidence="2 3">EPI-7</strain>
    </source>
</reference>
<dbReference type="InParanoid" id="A0A7L4YMK5"/>
<keyword evidence="3" id="KW-1185">Reference proteome</keyword>
<dbReference type="RefSeq" id="WP_159544144.1">
    <property type="nucleotide sequence ID" value="NZ_CP047156.1"/>
</dbReference>
<evidence type="ECO:0008006" key="4">
    <source>
        <dbReference type="Google" id="ProtNLM"/>
    </source>
</evidence>
<protein>
    <recommendedName>
        <fullName evidence="4">Lipoprotein</fullName>
    </recommendedName>
</protein>
<accession>A0A7L4YMK5</accession>
<gene>
    <name evidence="2" type="ORF">EK0264_07000</name>
</gene>
<evidence type="ECO:0000313" key="2">
    <source>
        <dbReference type="EMBL" id="QHC00049.1"/>
    </source>
</evidence>
<feature type="chain" id="PRO_5039035387" description="Lipoprotein" evidence="1">
    <location>
        <begin position="27"/>
        <end position="173"/>
    </location>
</feature>
<feature type="signal peptide" evidence="1">
    <location>
        <begin position="1"/>
        <end position="26"/>
    </location>
</feature>
<dbReference type="EMBL" id="CP047156">
    <property type="protein sequence ID" value="QHC00049.1"/>
    <property type="molecule type" value="Genomic_DNA"/>
</dbReference>
<dbReference type="PROSITE" id="PS51257">
    <property type="entry name" value="PROKAR_LIPOPROTEIN"/>
    <property type="match status" value="1"/>
</dbReference>
<sequence>MAATKSVRCVAIGVLAVAAGCTSANEADPAPTPTTAAPETTVDGGCTVTVANYGPVPEGYAEVAGDVVWVDGPAGIAVLMYAGTSGATTIGTDGAMGPGRNTKILWISNDEPGAMTLTATKVETGAELVLATHDAGTNFPSTPVLPSEGCWKLSVTNADGVIASVLVRAETMG</sequence>
<dbReference type="Proteomes" id="UP000463857">
    <property type="component" value="Chromosome"/>
</dbReference>
<name>A0A7L4YMK5_9ACTN</name>
<evidence type="ECO:0000313" key="3">
    <source>
        <dbReference type="Proteomes" id="UP000463857"/>
    </source>
</evidence>
<proteinExistence type="predicted"/>
<keyword evidence="1" id="KW-0732">Signal</keyword>
<organism evidence="2 3">
    <name type="scientific">Epidermidibacterium keratini</name>
    <dbReference type="NCBI Taxonomy" id="1891644"/>
    <lineage>
        <taxon>Bacteria</taxon>
        <taxon>Bacillati</taxon>
        <taxon>Actinomycetota</taxon>
        <taxon>Actinomycetes</taxon>
        <taxon>Sporichthyales</taxon>
        <taxon>Sporichthyaceae</taxon>
        <taxon>Epidermidibacterium</taxon>
    </lineage>
</organism>
<evidence type="ECO:0000256" key="1">
    <source>
        <dbReference type="SAM" id="SignalP"/>
    </source>
</evidence>
<dbReference type="KEGG" id="eke:EK0264_07000"/>